<gene>
    <name evidence="3" type="ORF">HU722_30540</name>
</gene>
<organism evidence="3">
    <name type="scientific">Pseudomonas tritici</name>
    <dbReference type="NCBI Taxonomy" id="2745518"/>
    <lineage>
        <taxon>Bacteria</taxon>
        <taxon>Pseudomonadati</taxon>
        <taxon>Pseudomonadota</taxon>
        <taxon>Gammaproteobacteria</taxon>
        <taxon>Pseudomonadales</taxon>
        <taxon>Pseudomonadaceae</taxon>
        <taxon>Pseudomonas</taxon>
    </lineage>
</organism>
<feature type="domain" description="Lysozyme inhibitor LprI-like N-terminal" evidence="2">
    <location>
        <begin position="22"/>
        <end position="112"/>
    </location>
</feature>
<protein>
    <submittedName>
        <fullName evidence="3">Lysozyme inhibitor LprI family protein</fullName>
    </submittedName>
</protein>
<keyword evidence="1" id="KW-0732">Signal</keyword>
<proteinExistence type="predicted"/>
<comment type="caution">
    <text evidence="3">The sequence shown here is derived from an EMBL/GenBank/DDBJ whole genome shotgun (WGS) entry which is preliminary data.</text>
</comment>
<evidence type="ECO:0000256" key="1">
    <source>
        <dbReference type="SAM" id="SignalP"/>
    </source>
</evidence>
<dbReference type="EMBL" id="JABWQF010000022">
    <property type="protein sequence ID" value="MBC3295877.1"/>
    <property type="molecule type" value="Genomic_DNA"/>
</dbReference>
<dbReference type="PANTHER" id="PTHR39176:SF1">
    <property type="entry name" value="PERIPLASMIC PROTEIN"/>
    <property type="match status" value="1"/>
</dbReference>
<evidence type="ECO:0000313" key="3">
    <source>
        <dbReference type="EMBL" id="MBC3295877.1"/>
    </source>
</evidence>
<feature type="chain" id="PRO_5034873917" evidence="1">
    <location>
        <begin position="20"/>
        <end position="131"/>
    </location>
</feature>
<dbReference type="Pfam" id="PF07007">
    <property type="entry name" value="LprI"/>
    <property type="match status" value="1"/>
</dbReference>
<sequence>MKRLMMTAAALLFSASALADDCANANTQSEMNICAAQQYQAADKKLNQTYQDAMKRAAVPQRDLLKKAQQAWITLRDADCAFAASGTAGGSVQPMILNQCLAEKTTDREAFLASMMQCEEGDLSCPLPPAN</sequence>
<name>A0A8I0CZG9_9PSED</name>
<dbReference type="AlphaFoldDB" id="A0A8I0CZG9"/>
<reference evidence="3" key="1">
    <citation type="journal article" date="2020" name="Microorganisms">
        <title>Reliable Identification of Environmental Pseudomonas Isolates Using the rpoD Gene.</title>
        <authorList>
            <consortium name="The Broad Institute Genome Sequencing Platform"/>
            <person name="Girard L."/>
            <person name="Lood C."/>
            <person name="Rokni-Zadeh H."/>
            <person name="van Noort V."/>
            <person name="Lavigne R."/>
            <person name="De Mot R."/>
        </authorList>
    </citation>
    <scope>NUCLEOTIDE SEQUENCE [LARGE SCALE GENOMIC DNA]</scope>
    <source>
        <strain evidence="3">SWRI145</strain>
    </source>
</reference>
<feature type="signal peptide" evidence="1">
    <location>
        <begin position="1"/>
        <end position="19"/>
    </location>
</feature>
<evidence type="ECO:0000259" key="2">
    <source>
        <dbReference type="Pfam" id="PF07007"/>
    </source>
</evidence>
<dbReference type="PANTHER" id="PTHR39176">
    <property type="entry name" value="PERIPLASMIC PROTEIN-RELATED"/>
    <property type="match status" value="1"/>
</dbReference>
<accession>A0A8I0CZG9</accession>
<dbReference type="InterPro" id="IPR009739">
    <property type="entry name" value="LprI-like_N"/>
</dbReference>
<dbReference type="Gene3D" id="1.20.1270.180">
    <property type="match status" value="1"/>
</dbReference>